<proteinExistence type="predicted"/>
<sequence length="162" mass="17535">MVKKFSALKGSDEKGLAPVIGTAVTIVIVFILAGLVSSVFFEEYGNPSNKISPTAKLQIYFTGDESSLEFKHEGGDQLFFDSPSISVIMDINGSSYPLNDSELGALETGEKGVLALNKSELLPSMELKPGEWVSVKVVDYDSGSIIAENDLEVKRQMLIEPE</sequence>
<evidence type="ECO:0000313" key="3">
    <source>
        <dbReference type="EMBL" id="AKB39801.1"/>
    </source>
</evidence>
<keyword evidence="1" id="KW-1133">Transmembrane helix</keyword>
<dbReference type="InterPro" id="IPR012859">
    <property type="entry name" value="Pilin_N_archaeal"/>
</dbReference>
<dbReference type="PANTHER" id="PTHR38138:SF1">
    <property type="entry name" value="ARCHAEAL TYPE IV PILIN N-TERMINAL DOMAIN-CONTAINING PROTEIN"/>
    <property type="match status" value="1"/>
</dbReference>
<dbReference type="EMBL" id="CP009509">
    <property type="protein sequence ID" value="AKB39801.1"/>
    <property type="molecule type" value="Genomic_DNA"/>
</dbReference>
<gene>
    <name evidence="3" type="ORF">MSMAW_0810</name>
</gene>
<dbReference type="PANTHER" id="PTHR38138">
    <property type="entry name" value="VNG6441H"/>
    <property type="match status" value="1"/>
</dbReference>
<feature type="domain" description="Archaeal Type IV pilin N-terminal" evidence="2">
    <location>
        <begin position="15"/>
        <end position="92"/>
    </location>
</feature>
<protein>
    <recommendedName>
        <fullName evidence="2">Archaeal Type IV pilin N-terminal domain-containing protein</fullName>
    </recommendedName>
</protein>
<feature type="transmembrane region" description="Helical" evidence="1">
    <location>
        <begin position="20"/>
        <end position="41"/>
    </location>
</feature>
<dbReference type="AlphaFoldDB" id="A0A0E3LEX9"/>
<dbReference type="InterPro" id="IPR013373">
    <property type="entry name" value="Flagellin/pilin_N_arc"/>
</dbReference>
<evidence type="ECO:0000256" key="1">
    <source>
        <dbReference type="SAM" id="Phobius"/>
    </source>
</evidence>
<evidence type="ECO:0000313" key="4">
    <source>
        <dbReference type="Proteomes" id="UP000033058"/>
    </source>
</evidence>
<accession>A0A0E3LEX9</accession>
<dbReference type="NCBIfam" id="TIGR02537">
    <property type="entry name" value="arch_flag_Nterm"/>
    <property type="match status" value="1"/>
</dbReference>
<dbReference type="Pfam" id="PF07790">
    <property type="entry name" value="Pilin_N"/>
    <property type="match status" value="1"/>
</dbReference>
<name>A0A0E3LEX9_METMZ</name>
<dbReference type="PATRIC" id="fig|1434117.4.peg.1009"/>
<reference evidence="3 4" key="1">
    <citation type="submission" date="2014-07" db="EMBL/GenBank/DDBJ databases">
        <title>Methanogenic archaea and the global carbon cycle.</title>
        <authorList>
            <person name="Henriksen J.R."/>
            <person name="Luke J."/>
            <person name="Reinhart S."/>
            <person name="Benedict M.N."/>
            <person name="Youngblut N.D."/>
            <person name="Metcalf M.E."/>
            <person name="Whitaker R.J."/>
            <person name="Metcalf W.W."/>
        </authorList>
    </citation>
    <scope>NUCLEOTIDE SEQUENCE [LARGE SCALE GENOMIC DNA]</scope>
    <source>
        <strain evidence="3 4">WWM610</strain>
    </source>
</reference>
<evidence type="ECO:0000259" key="2">
    <source>
        <dbReference type="Pfam" id="PF07790"/>
    </source>
</evidence>
<dbReference type="HOGENOM" id="CLU_116126_1_0_2"/>
<keyword evidence="1" id="KW-0472">Membrane</keyword>
<organism evidence="3 4">
    <name type="scientific">Methanosarcina mazei WWM610</name>
    <dbReference type="NCBI Taxonomy" id="1434117"/>
    <lineage>
        <taxon>Archaea</taxon>
        <taxon>Methanobacteriati</taxon>
        <taxon>Methanobacteriota</taxon>
        <taxon>Stenosarchaea group</taxon>
        <taxon>Methanomicrobia</taxon>
        <taxon>Methanosarcinales</taxon>
        <taxon>Methanosarcinaceae</taxon>
        <taxon>Methanosarcina</taxon>
    </lineage>
</organism>
<keyword evidence="1" id="KW-0812">Transmembrane</keyword>
<dbReference type="Proteomes" id="UP000033058">
    <property type="component" value="Chromosome"/>
</dbReference>